<proteinExistence type="predicted"/>
<dbReference type="EMBL" id="MHOJ01000017">
    <property type="protein sequence ID" value="OGZ62527.1"/>
    <property type="molecule type" value="Genomic_DNA"/>
</dbReference>
<accession>A0A1G2HJ84</accession>
<reference evidence="1 2" key="1">
    <citation type="journal article" date="2016" name="Nat. Commun.">
        <title>Thousands of microbial genomes shed light on interconnected biogeochemical processes in an aquifer system.</title>
        <authorList>
            <person name="Anantharaman K."/>
            <person name="Brown C.T."/>
            <person name="Hug L.A."/>
            <person name="Sharon I."/>
            <person name="Castelle C.J."/>
            <person name="Probst A.J."/>
            <person name="Thomas B.C."/>
            <person name="Singh A."/>
            <person name="Wilkins M.J."/>
            <person name="Karaoz U."/>
            <person name="Brodie E.L."/>
            <person name="Williams K.H."/>
            <person name="Hubbard S.S."/>
            <person name="Banfield J.F."/>
        </authorList>
    </citation>
    <scope>NUCLEOTIDE SEQUENCE [LARGE SCALE GENOMIC DNA]</scope>
</reference>
<sequence>MGKKRYKVSGWIPGAEIRVEEWRWAKNGAEALKLVRIYLPKKYPNLVLYMGDLVAEEVPPNPPEKHSKSNG</sequence>
<evidence type="ECO:0000313" key="1">
    <source>
        <dbReference type="EMBL" id="OGZ62527.1"/>
    </source>
</evidence>
<gene>
    <name evidence="1" type="ORF">A3H51_00745</name>
</gene>
<dbReference type="AlphaFoldDB" id="A0A1G2HJ84"/>
<name>A0A1G2HJ84_9BACT</name>
<dbReference type="Proteomes" id="UP000178509">
    <property type="component" value="Unassembled WGS sequence"/>
</dbReference>
<evidence type="ECO:0000313" key="2">
    <source>
        <dbReference type="Proteomes" id="UP000178509"/>
    </source>
</evidence>
<organism evidence="1 2">
    <name type="scientific">Candidatus Spechtbacteria bacterium RIFCSPLOWO2_02_FULL_38_8</name>
    <dbReference type="NCBI Taxonomy" id="1802164"/>
    <lineage>
        <taxon>Bacteria</taxon>
        <taxon>Candidatus Spechtiibacteriota</taxon>
    </lineage>
</organism>
<comment type="caution">
    <text evidence="1">The sequence shown here is derived from an EMBL/GenBank/DDBJ whole genome shotgun (WGS) entry which is preliminary data.</text>
</comment>
<protein>
    <submittedName>
        <fullName evidence="1">Uncharacterized protein</fullName>
    </submittedName>
</protein>